<dbReference type="InterPro" id="IPR025714">
    <property type="entry name" value="Methyltranfer_dom"/>
</dbReference>
<dbReference type="PANTHER" id="PTHR13610:SF11">
    <property type="entry name" value="METHYLTRANSFERASE DOMAIN-CONTAINING PROTEIN"/>
    <property type="match status" value="1"/>
</dbReference>
<dbReference type="Pfam" id="PF13847">
    <property type="entry name" value="Methyltransf_31"/>
    <property type="match status" value="1"/>
</dbReference>
<sequence>MPTFIRQSYSAIYKAVVIGFFLSVSLPLSAQDLDVPYVPTPNEVVEKMLDIAQVQSDDYVIDLGSGDGRIVIAAAKRGASGHGIDLDPERIAEARKNARKEKVDDKVLFKEQDIFETDISEASVITMYLLPSVNKKLRPTLLDELQPGTRIVSHSFDMGDWEPDREVTLSSENTNRTHTIYYWVIPAKVDGSWNWSVNGKNFNMQVDQQYQNMTVSLSDENGTSYDIREKELEGDRISFRAVDGDQHYIYSGRVDGDTVEGTVQHHTSDDKTVSSWTATHQ</sequence>
<name>A0A1M5F9R2_9BACT</name>
<feature type="domain" description="Methyltransferase" evidence="5">
    <location>
        <begin position="57"/>
        <end position="120"/>
    </location>
</feature>
<dbReference type="Gene3D" id="3.40.50.150">
    <property type="entry name" value="Vaccinia Virus protein VP39"/>
    <property type="match status" value="1"/>
</dbReference>
<keyword evidence="2 6" id="KW-0808">Transferase</keyword>
<dbReference type="GO" id="GO:0016279">
    <property type="term" value="F:protein-lysine N-methyltransferase activity"/>
    <property type="evidence" value="ECO:0007669"/>
    <property type="project" value="InterPro"/>
</dbReference>
<dbReference type="RefSeq" id="WP_073065360.1">
    <property type="nucleotide sequence ID" value="NZ_FQUS01000014.1"/>
</dbReference>
<evidence type="ECO:0000259" key="5">
    <source>
        <dbReference type="Pfam" id="PF13847"/>
    </source>
</evidence>
<keyword evidence="1 6" id="KW-0489">Methyltransferase</keyword>
<evidence type="ECO:0000313" key="6">
    <source>
        <dbReference type="EMBL" id="SHF87832.1"/>
    </source>
</evidence>
<dbReference type="OrthoDB" id="281208at2"/>
<evidence type="ECO:0000256" key="4">
    <source>
        <dbReference type="SAM" id="MobiDB-lite"/>
    </source>
</evidence>
<dbReference type="AlphaFoldDB" id="A0A1M5F9R2"/>
<proteinExistence type="predicted"/>
<dbReference type="STRING" id="1194090.SAMN05443144_11496"/>
<organism evidence="6 7">
    <name type="scientific">Fodinibius roseus</name>
    <dbReference type="NCBI Taxonomy" id="1194090"/>
    <lineage>
        <taxon>Bacteria</taxon>
        <taxon>Pseudomonadati</taxon>
        <taxon>Balneolota</taxon>
        <taxon>Balneolia</taxon>
        <taxon>Balneolales</taxon>
        <taxon>Balneolaceae</taxon>
        <taxon>Fodinibius</taxon>
    </lineage>
</organism>
<keyword evidence="3" id="KW-0949">S-adenosyl-L-methionine</keyword>
<dbReference type="CDD" id="cd02440">
    <property type="entry name" value="AdoMet_MTases"/>
    <property type="match status" value="1"/>
</dbReference>
<evidence type="ECO:0000256" key="3">
    <source>
        <dbReference type="ARBA" id="ARBA00022691"/>
    </source>
</evidence>
<dbReference type="SUPFAM" id="SSF53335">
    <property type="entry name" value="S-adenosyl-L-methionine-dependent methyltransferases"/>
    <property type="match status" value="1"/>
</dbReference>
<keyword evidence="7" id="KW-1185">Reference proteome</keyword>
<dbReference type="GO" id="GO:0032259">
    <property type="term" value="P:methylation"/>
    <property type="evidence" value="ECO:0007669"/>
    <property type="project" value="UniProtKB-KW"/>
</dbReference>
<evidence type="ECO:0000313" key="7">
    <source>
        <dbReference type="Proteomes" id="UP000184041"/>
    </source>
</evidence>
<evidence type="ECO:0000256" key="1">
    <source>
        <dbReference type="ARBA" id="ARBA00022603"/>
    </source>
</evidence>
<accession>A0A1M5F9R2</accession>
<dbReference type="EMBL" id="FQUS01000014">
    <property type="protein sequence ID" value="SHF87832.1"/>
    <property type="molecule type" value="Genomic_DNA"/>
</dbReference>
<dbReference type="Proteomes" id="UP000184041">
    <property type="component" value="Unassembled WGS sequence"/>
</dbReference>
<dbReference type="PANTHER" id="PTHR13610">
    <property type="entry name" value="METHYLTRANSFERASE DOMAIN-CONTAINING PROTEIN"/>
    <property type="match status" value="1"/>
</dbReference>
<gene>
    <name evidence="6" type="ORF">SAMN05443144_11496</name>
</gene>
<evidence type="ECO:0000256" key="2">
    <source>
        <dbReference type="ARBA" id="ARBA00022679"/>
    </source>
</evidence>
<protein>
    <submittedName>
        <fullName evidence="6">Methyltransferase domain-containing protein</fullName>
    </submittedName>
</protein>
<reference evidence="6 7" key="1">
    <citation type="submission" date="2016-11" db="EMBL/GenBank/DDBJ databases">
        <authorList>
            <person name="Jaros S."/>
            <person name="Januszkiewicz K."/>
            <person name="Wedrychowicz H."/>
        </authorList>
    </citation>
    <scope>NUCLEOTIDE SEQUENCE [LARGE SCALE GENOMIC DNA]</scope>
    <source>
        <strain evidence="6 7">DSM 21986</strain>
    </source>
</reference>
<feature type="region of interest" description="Disordered" evidence="4">
    <location>
        <begin position="259"/>
        <end position="281"/>
    </location>
</feature>
<dbReference type="InterPro" id="IPR029063">
    <property type="entry name" value="SAM-dependent_MTases_sf"/>
</dbReference>
<dbReference type="InterPro" id="IPR026170">
    <property type="entry name" value="FAM173A/B"/>
</dbReference>